<dbReference type="STRING" id="289370.SAMN05216602_4035"/>
<accession>A0A1I3NUX0</accession>
<organism evidence="1 2">
    <name type="scientific">Phytopseudomonas argentinensis</name>
    <dbReference type="NCBI Taxonomy" id="289370"/>
    <lineage>
        <taxon>Bacteria</taxon>
        <taxon>Pseudomonadati</taxon>
        <taxon>Pseudomonadota</taxon>
        <taxon>Gammaproteobacteria</taxon>
        <taxon>Pseudomonadales</taxon>
        <taxon>Pseudomonadaceae</taxon>
        <taxon>Phytopseudomonas</taxon>
    </lineage>
</organism>
<gene>
    <name evidence="1" type="ORF">SAMN05216602_4035</name>
</gene>
<dbReference type="Proteomes" id="UP000183018">
    <property type="component" value="Unassembled WGS sequence"/>
</dbReference>
<sequence>MSKQTLEQLLVERVTAFAESGKPAEIIDEHVQVMFTKVIDNCFGRYGDMGKQVEEAIKAALPANLGSVFELTRYNAMVAKALQERWENSGVEADMVRRAQESIDEVLKKDQMPEFISLHDLMEAFVEEHKESAAENHWEAPDIRFQESEYGGLHIYFDKQPDEGISRGRSEYSLDNAIHISFDLRTPERDERGNKIGSVYAARLDGDKIGQVIKFRSKFDKLVAALYYGASKVVVDCDHDDFSYGIYD</sequence>
<proteinExistence type="predicted"/>
<reference evidence="2" key="1">
    <citation type="submission" date="2016-10" db="EMBL/GenBank/DDBJ databases">
        <authorList>
            <person name="Varghese N."/>
            <person name="Submissions S."/>
        </authorList>
    </citation>
    <scope>NUCLEOTIDE SEQUENCE [LARGE SCALE GENOMIC DNA]</scope>
    <source>
        <strain evidence="2">LMG 22563</strain>
    </source>
</reference>
<evidence type="ECO:0000313" key="1">
    <source>
        <dbReference type="EMBL" id="SFJ13009.1"/>
    </source>
</evidence>
<evidence type="ECO:0000313" key="2">
    <source>
        <dbReference type="Proteomes" id="UP000183018"/>
    </source>
</evidence>
<dbReference type="OrthoDB" id="6507185at2"/>
<keyword evidence="2" id="KW-1185">Reference proteome</keyword>
<name>A0A1I3NUX0_9GAMM</name>
<protein>
    <submittedName>
        <fullName evidence="1">Uncharacterized protein</fullName>
    </submittedName>
</protein>
<dbReference type="AlphaFoldDB" id="A0A1I3NUX0"/>
<dbReference type="EMBL" id="FORC01000004">
    <property type="protein sequence ID" value="SFJ13009.1"/>
    <property type="molecule type" value="Genomic_DNA"/>
</dbReference>
<dbReference type="RefSeq" id="WP_074888283.1">
    <property type="nucleotide sequence ID" value="NZ_FORC01000004.1"/>
</dbReference>